<evidence type="ECO:0000313" key="3">
    <source>
        <dbReference type="Proteomes" id="UP000572907"/>
    </source>
</evidence>
<dbReference type="SMART" id="SM00028">
    <property type="entry name" value="TPR"/>
    <property type="match status" value="2"/>
</dbReference>
<organism evidence="2 3">
    <name type="scientific">Streptomyces violarus</name>
    <dbReference type="NCBI Taxonomy" id="67380"/>
    <lineage>
        <taxon>Bacteria</taxon>
        <taxon>Bacillati</taxon>
        <taxon>Actinomycetota</taxon>
        <taxon>Actinomycetes</taxon>
        <taxon>Kitasatosporales</taxon>
        <taxon>Streptomycetaceae</taxon>
        <taxon>Streptomyces</taxon>
    </lineage>
</organism>
<gene>
    <name evidence="2" type="ORF">FHS41_008315</name>
</gene>
<dbReference type="InterPro" id="IPR011990">
    <property type="entry name" value="TPR-like_helical_dom_sf"/>
</dbReference>
<accession>A0A7W5A003</accession>
<reference evidence="2 3" key="1">
    <citation type="submission" date="2020-08" db="EMBL/GenBank/DDBJ databases">
        <title>Genomic Encyclopedia of Type Strains, Phase III (KMG-III): the genomes of soil and plant-associated and newly described type strains.</title>
        <authorList>
            <person name="Whitman W."/>
        </authorList>
    </citation>
    <scope>NUCLEOTIDE SEQUENCE [LARGE SCALE GENOMIC DNA]</scope>
    <source>
        <strain evidence="2 3">CECT 3237</strain>
    </source>
</reference>
<evidence type="ECO:0000313" key="2">
    <source>
        <dbReference type="EMBL" id="MBB3081757.1"/>
    </source>
</evidence>
<sequence length="1147" mass="122240">MAENGTRPCPNPHCGFAVQASGFEVIFAGFPSDVEAVHRVITGARRYAVCPQCWIDNEYVERVYLVTLAPAELVLVRPPTEATDVEVDGVLNALIPNLPDGWTVRFIRDVAEFRKTVGLMALASIRFEAIEAIVGAVPGNRPPPLSPAGSRDRAYHAALALFGRPGVVVFTHVPAGLTDEEARSKLDEARRFQLAISFLEVFADTPLAGFDPSAAVQEHFVPACFEDEEVLTTIAILMESSRGPGDTAVIDAALGAAAGERRSPRRRELAEELVASLRQGVELHDDPAMWRKLVDSEDVLRAILGERARLEDAEAVNEMAAIAAALGHAEEVLRRYFDRLRIWVVDDPARLVDAVVSVAAERWSDDSVIGEALAAMASSAQLQDAIALLPVLLDRLERERRILAVPVARTLAKRLTDEGEPHHAVALLDDMDEVLDWDSFDDQAAATSRAHLHNEQGNALRSMLDAESALAAYDQALSLLEGTGHEADIRVGRLNRARALRDAGYLPRAISEFRHLIGGLDGRERFDALFGLALALQRNGQWSEAQPVLDEAAELVRAEPPDDQQARFMLARLANARAMGGREETPLLAAVQKSPFVSARLHLQTLGAISAAALRIAGPGPELSATTLQLARGLDLPALATRDPEFALAWVDAVRLAGDAGLARETVETALVDLRQPILGMHAAGVAAEMAVDEGRWGDASLHVKQAAAFMTDLVGTASIGSTAVTLADTLSDIHDLGSRLVTAPVGGDHDRMLSAVADLGSSLQLSMQIARDHLPVGGDLHAPTSTSLQVLQWLNGGETQLPLLTVVDDAGTTVHRGSALPTELVDRLGARIAGRINRSTALDPSDILEGIAPFRAFRDAMAAAIAELPIDPAEPLTVVPSRPMAGIPFHAAVPDHEVAHSPSLAVALALAHRAAASARQADAVGEVRCWCHGDNELLVAALTAGGHALRALCTRHQAPYEVAEDTAATRTGVAELVESSTWLKLSCHGVTNPTRAQFALVLSDGQHAPPSLPEVLDRPEYGARYLFDWGEVADTRSRCRAVLSSACTSGSVGATAGGEQTGLARAFLRSGVLAFVAPLWPVAAGPAQLLVNELLGRCMTEPGLPLAVQLSRTRSALRDSVPPRVADAFVLHGHAGPVNPTTEEPP</sequence>
<keyword evidence="3" id="KW-1185">Reference proteome</keyword>
<dbReference type="Gene3D" id="1.25.40.10">
    <property type="entry name" value="Tetratricopeptide repeat domain"/>
    <property type="match status" value="1"/>
</dbReference>
<dbReference type="InterPro" id="IPR019734">
    <property type="entry name" value="TPR_rpt"/>
</dbReference>
<dbReference type="AlphaFoldDB" id="A0A7W5A003"/>
<protein>
    <submittedName>
        <fullName evidence="2">Tetratricopeptide (TPR) repeat protein</fullName>
    </submittedName>
</protein>
<dbReference type="Proteomes" id="UP000572907">
    <property type="component" value="Unassembled WGS sequence"/>
</dbReference>
<name>A0A7W5A003_9ACTN</name>
<proteinExistence type="predicted"/>
<dbReference type="SUPFAM" id="SSF48452">
    <property type="entry name" value="TPR-like"/>
    <property type="match status" value="1"/>
</dbReference>
<comment type="caution">
    <text evidence="2">The sequence shown here is derived from an EMBL/GenBank/DDBJ whole genome shotgun (WGS) entry which is preliminary data.</text>
</comment>
<evidence type="ECO:0000259" key="1">
    <source>
        <dbReference type="Pfam" id="PF12770"/>
    </source>
</evidence>
<dbReference type="EMBL" id="JACHXE010000016">
    <property type="protein sequence ID" value="MBB3081757.1"/>
    <property type="molecule type" value="Genomic_DNA"/>
</dbReference>
<feature type="domain" description="CHAT" evidence="1">
    <location>
        <begin position="863"/>
        <end position="1120"/>
    </location>
</feature>
<dbReference type="Pfam" id="PF12770">
    <property type="entry name" value="CHAT"/>
    <property type="match status" value="1"/>
</dbReference>
<dbReference type="RefSeq" id="WP_184599833.1">
    <property type="nucleotide sequence ID" value="NZ_BMUP01000017.1"/>
</dbReference>
<dbReference type="InterPro" id="IPR024983">
    <property type="entry name" value="CHAT_dom"/>
</dbReference>